<keyword evidence="2" id="KW-1185">Reference proteome</keyword>
<dbReference type="RefSeq" id="WP_251812990.1">
    <property type="nucleotide sequence ID" value="NZ_CP101527.1"/>
</dbReference>
<dbReference type="Pfam" id="PF04364">
    <property type="entry name" value="DNA_pol3_chi"/>
    <property type="match status" value="1"/>
</dbReference>
<dbReference type="EMBL" id="CP101527">
    <property type="protein sequence ID" value="UZW73277.1"/>
    <property type="molecule type" value="Genomic_DNA"/>
</dbReference>
<evidence type="ECO:0000313" key="2">
    <source>
        <dbReference type="Proteomes" id="UP001164472"/>
    </source>
</evidence>
<dbReference type="InterPro" id="IPR036768">
    <property type="entry name" value="PolIII_chi_sf"/>
</dbReference>
<dbReference type="Proteomes" id="UP001164472">
    <property type="component" value="Chromosome"/>
</dbReference>
<dbReference type="GO" id="GO:0003677">
    <property type="term" value="F:DNA binding"/>
    <property type="evidence" value="ECO:0007669"/>
    <property type="project" value="InterPro"/>
</dbReference>
<accession>A0A9E8HFJ8</accession>
<dbReference type="GO" id="GO:0006260">
    <property type="term" value="P:DNA replication"/>
    <property type="evidence" value="ECO:0007669"/>
    <property type="project" value="InterPro"/>
</dbReference>
<dbReference type="InterPro" id="IPR007459">
    <property type="entry name" value="DNA_pol3_chi"/>
</dbReference>
<proteinExistence type="predicted"/>
<dbReference type="AlphaFoldDB" id="A0A9E8HFJ8"/>
<dbReference type="Gene3D" id="3.40.50.10110">
    <property type="entry name" value="DNA polymerase III subunit chi"/>
    <property type="match status" value="1"/>
</dbReference>
<dbReference type="PANTHER" id="PTHR38767:SF1">
    <property type="entry name" value="DNA POLYMERASE III SUBUNIT CHI"/>
    <property type="match status" value="1"/>
</dbReference>
<dbReference type="GO" id="GO:0003887">
    <property type="term" value="F:DNA-directed DNA polymerase activity"/>
    <property type="evidence" value="ECO:0007669"/>
    <property type="project" value="InterPro"/>
</dbReference>
<sequence>MAKADFYILNNRDHGARLSFLARLVEKATKLGHRIYIHTNSSQQATEIDDYLWSYKIESFLPHNLSNNRDISAPVTIGHSKTCEHHNDLLINLASELPGFYKNFDRIAEIVIQDDIILKELRSHYRQIKGDGTEALIHDFRQT</sequence>
<reference evidence="1" key="1">
    <citation type="submission" date="2022-07" db="EMBL/GenBank/DDBJ databases">
        <title>Alkalimarinus sp. nov., isolated from gut of a Alitta virens.</title>
        <authorList>
            <person name="Yang A.I."/>
            <person name="Shin N.-R."/>
        </authorList>
    </citation>
    <scope>NUCLEOTIDE SEQUENCE</scope>
    <source>
        <strain evidence="1">FA028</strain>
    </source>
</reference>
<dbReference type="PANTHER" id="PTHR38767">
    <property type="entry name" value="DNA POLYMERASE III SUBUNIT CHI"/>
    <property type="match status" value="1"/>
</dbReference>
<dbReference type="KEGG" id="asem:NNL22_09445"/>
<dbReference type="GO" id="GO:0032298">
    <property type="term" value="P:positive regulation of DNA-templated DNA replication initiation"/>
    <property type="evidence" value="ECO:0007669"/>
    <property type="project" value="TreeGrafter"/>
</dbReference>
<evidence type="ECO:0000313" key="1">
    <source>
        <dbReference type="EMBL" id="UZW73277.1"/>
    </source>
</evidence>
<protein>
    <submittedName>
        <fullName evidence="1">DNA polymerase III subunit chi</fullName>
    </submittedName>
</protein>
<dbReference type="SUPFAM" id="SSF102400">
    <property type="entry name" value="DNA polymerase III chi subunit"/>
    <property type="match status" value="1"/>
</dbReference>
<gene>
    <name evidence="1" type="ORF">NNL22_09445</name>
</gene>
<organism evidence="1 2">
    <name type="scientific">Alkalimarinus sediminis</name>
    <dbReference type="NCBI Taxonomy" id="1632866"/>
    <lineage>
        <taxon>Bacteria</taxon>
        <taxon>Pseudomonadati</taxon>
        <taxon>Pseudomonadota</taxon>
        <taxon>Gammaproteobacteria</taxon>
        <taxon>Alteromonadales</taxon>
        <taxon>Alteromonadaceae</taxon>
        <taxon>Alkalimarinus</taxon>
    </lineage>
</organism>
<name>A0A9E8HFJ8_9ALTE</name>